<dbReference type="GO" id="GO:0006508">
    <property type="term" value="P:proteolysis"/>
    <property type="evidence" value="ECO:0007669"/>
    <property type="project" value="UniProtKB-KW"/>
</dbReference>
<evidence type="ECO:0000256" key="12">
    <source>
        <dbReference type="SAM" id="Phobius"/>
    </source>
</evidence>
<evidence type="ECO:0000259" key="15">
    <source>
        <dbReference type="Pfam" id="PF06832"/>
    </source>
</evidence>
<evidence type="ECO:0000256" key="8">
    <source>
        <dbReference type="ARBA" id="ARBA00022801"/>
    </source>
</evidence>
<keyword evidence="8" id="KW-0378">Hydrolase</keyword>
<feature type="domain" description="Penicillin-binding C-terminal" evidence="15">
    <location>
        <begin position="749"/>
        <end position="826"/>
    </location>
</feature>
<dbReference type="GO" id="GO:0008955">
    <property type="term" value="F:peptidoglycan glycosyltransferase activity"/>
    <property type="evidence" value="ECO:0007669"/>
    <property type="project" value="UniProtKB-EC"/>
</dbReference>
<dbReference type="OrthoDB" id="9766909at2"/>
<evidence type="ECO:0000259" key="14">
    <source>
        <dbReference type="Pfam" id="PF00912"/>
    </source>
</evidence>
<evidence type="ECO:0000256" key="9">
    <source>
        <dbReference type="ARBA" id="ARBA00023268"/>
    </source>
</evidence>
<dbReference type="SUPFAM" id="SSF56601">
    <property type="entry name" value="beta-lactamase/transpeptidase-like"/>
    <property type="match status" value="1"/>
</dbReference>
<dbReference type="GO" id="GO:0004180">
    <property type="term" value="F:carboxypeptidase activity"/>
    <property type="evidence" value="ECO:0007669"/>
    <property type="project" value="UniProtKB-KW"/>
</dbReference>
<organism evidence="16 17">
    <name type="scientific">Rheinheimera salexigens</name>
    <dbReference type="NCBI Taxonomy" id="1628148"/>
    <lineage>
        <taxon>Bacteria</taxon>
        <taxon>Pseudomonadati</taxon>
        <taxon>Pseudomonadota</taxon>
        <taxon>Gammaproteobacteria</taxon>
        <taxon>Chromatiales</taxon>
        <taxon>Chromatiaceae</taxon>
        <taxon>Rheinheimera</taxon>
    </lineage>
</organism>
<proteinExistence type="inferred from homology"/>
<evidence type="ECO:0000256" key="4">
    <source>
        <dbReference type="ARBA" id="ARBA00022645"/>
    </source>
</evidence>
<dbReference type="Gene3D" id="1.10.3810.10">
    <property type="entry name" value="Biosynthetic peptidoglycan transglycosylase-like"/>
    <property type="match status" value="1"/>
</dbReference>
<comment type="caution">
    <text evidence="16">The sequence shown here is derived from an EMBL/GenBank/DDBJ whole genome shotgun (WGS) entry which is preliminary data.</text>
</comment>
<dbReference type="UniPathway" id="UPA00219"/>
<dbReference type="InterPro" id="IPR001264">
    <property type="entry name" value="Glyco_trans_51"/>
</dbReference>
<dbReference type="GO" id="GO:0009252">
    <property type="term" value="P:peptidoglycan biosynthetic process"/>
    <property type="evidence" value="ECO:0007669"/>
    <property type="project" value="UniProtKB-UniPathway"/>
</dbReference>
<sequence length="834" mass="92398">MASSKLLPARGKARLVKTKLIALLRLFGLIALLLALTAAISLWLSPKPDLYRNYQQASAYFAAEGELLSLRLANDQRYRLRITLNDIAPSLQQATLLYEDRNFYQHYGVDGSAILRAFWQSVIKDGRRQGASTISMQLARLRFNLRSNTWAGKLQQLAYALYLERHFSKTEILEGYFNYAPYAANIEGVAAASLVYFSKEAKYLTLPESLALAVMPQNPSQRNPETTTGQQQLELARQRLAQLWLQQQAKPANPANLSTPSKPIPLSTAQISRLEMPLHYQKRSNLPYAAPHFINYLAASTGQQGRFYTSLQLGVQQQVERLVQAYLLRQQSKGLENASVLLIKRSNLQVVSWLGSADFNNAAIHGQVDGVTALRSPGSALKPFIYALAMQQGIIHPQSLLIDLPRRYGGFNPENFDRQFVGPIHATAALINSRNLPAVHLQSQLQQPDFYQWLLQAGVNLPQPAEYYGLALALGGMEITMQQLVQLYASLGNQGQWGKVNWQAEASDENVESIGSIEGVENIKKTENMDNVANNKTHSVLSKEAAFLTLDMLRQHAKPQAALLTKLTSSTPVAWKTGTSYAFRDAWAVGLSGDYVLAVWLGNFNGDSNPNLVGRSAAGPLFFQILDLLDISPTTNKALFTATADLNLRQVPLCQRSGDLPNKYCPQTELGWFIPGVSPIKLSKVHRAVPVDIISGKRACFHQPGKTKLDVYEFWPSDVNRSFINAGIILRQPPDFGQACTGLSPVVSTMPAIRSPQADLVYQLGASAEQRKIALQASFDGDVSQAHWFANNRYLATVKPGETFFWTAQAGRYQLRVVDDLGGVDSRLIQLVDQ</sequence>
<evidence type="ECO:0000256" key="6">
    <source>
        <dbReference type="ARBA" id="ARBA00022676"/>
    </source>
</evidence>
<evidence type="ECO:0000256" key="10">
    <source>
        <dbReference type="ARBA" id="ARBA00044770"/>
    </source>
</evidence>
<keyword evidence="12" id="KW-0812">Transmembrane</keyword>
<keyword evidence="9" id="KW-0511">Multifunctional enzyme</keyword>
<evidence type="ECO:0000313" key="17">
    <source>
        <dbReference type="Proteomes" id="UP000242258"/>
    </source>
</evidence>
<gene>
    <name evidence="16" type="ORF">BI198_10205</name>
</gene>
<comment type="catalytic activity">
    <reaction evidence="11">
        <text>[GlcNAc-(1-&gt;4)-Mur2Ac(oyl-L-Ala-gamma-D-Glu-L-Lys-D-Ala-D-Ala)](n)-di-trans,octa-cis-undecaprenyl diphosphate + beta-D-GlcNAc-(1-&gt;4)-Mur2Ac(oyl-L-Ala-gamma-D-Glu-L-Lys-D-Ala-D-Ala)-di-trans,octa-cis-undecaprenyl diphosphate = [GlcNAc-(1-&gt;4)-Mur2Ac(oyl-L-Ala-gamma-D-Glu-L-Lys-D-Ala-D-Ala)](n+1)-di-trans,octa-cis-undecaprenyl diphosphate + di-trans,octa-cis-undecaprenyl diphosphate + H(+)</text>
        <dbReference type="Rhea" id="RHEA:23708"/>
        <dbReference type="Rhea" id="RHEA-COMP:9602"/>
        <dbReference type="Rhea" id="RHEA-COMP:9603"/>
        <dbReference type="ChEBI" id="CHEBI:15378"/>
        <dbReference type="ChEBI" id="CHEBI:58405"/>
        <dbReference type="ChEBI" id="CHEBI:60033"/>
        <dbReference type="ChEBI" id="CHEBI:78435"/>
        <dbReference type="EC" id="2.4.99.28"/>
    </reaction>
</comment>
<dbReference type="GO" id="GO:0030288">
    <property type="term" value="C:outer membrane-bounded periplasmic space"/>
    <property type="evidence" value="ECO:0007669"/>
    <property type="project" value="TreeGrafter"/>
</dbReference>
<dbReference type="Pfam" id="PF00912">
    <property type="entry name" value="Transgly"/>
    <property type="match status" value="1"/>
</dbReference>
<accession>A0A1E7Q6S2</accession>
<keyword evidence="5" id="KW-0645">Protease</keyword>
<dbReference type="Pfam" id="PF00905">
    <property type="entry name" value="Transpeptidase"/>
    <property type="match status" value="1"/>
</dbReference>
<feature type="domain" description="Glycosyl transferase family 51" evidence="14">
    <location>
        <begin position="74"/>
        <end position="232"/>
    </location>
</feature>
<name>A0A1E7Q6S2_9GAMM</name>
<keyword evidence="12" id="KW-0472">Membrane</keyword>
<dbReference type="Pfam" id="PF06832">
    <property type="entry name" value="BiPBP_C"/>
    <property type="match status" value="1"/>
</dbReference>
<dbReference type="InterPro" id="IPR036950">
    <property type="entry name" value="PBP_transglycosylase"/>
</dbReference>
<dbReference type="SUPFAM" id="SSF53955">
    <property type="entry name" value="Lysozyme-like"/>
    <property type="match status" value="1"/>
</dbReference>
<evidence type="ECO:0000256" key="2">
    <source>
        <dbReference type="ARBA" id="ARBA00007090"/>
    </source>
</evidence>
<dbReference type="InterPro" id="IPR011815">
    <property type="entry name" value="PBP_1c"/>
</dbReference>
<feature type="transmembrane region" description="Helical" evidence="12">
    <location>
        <begin position="20"/>
        <end position="44"/>
    </location>
</feature>
<dbReference type="RefSeq" id="WP_070049463.1">
    <property type="nucleotide sequence ID" value="NZ_CBCSDO010000007.1"/>
</dbReference>
<dbReference type="PANTHER" id="PTHR32282:SF15">
    <property type="entry name" value="PENICILLIN-BINDING PROTEIN 1C"/>
    <property type="match status" value="1"/>
</dbReference>
<evidence type="ECO:0000313" key="16">
    <source>
        <dbReference type="EMBL" id="OEY69894.1"/>
    </source>
</evidence>
<comment type="similarity">
    <text evidence="3">In the N-terminal section; belongs to the glycosyltransferase 51 family.</text>
</comment>
<feature type="domain" description="Penicillin-binding protein transpeptidase" evidence="13">
    <location>
        <begin position="339"/>
        <end position="585"/>
    </location>
</feature>
<dbReference type="GO" id="GO:0008658">
    <property type="term" value="F:penicillin binding"/>
    <property type="evidence" value="ECO:0007669"/>
    <property type="project" value="InterPro"/>
</dbReference>
<evidence type="ECO:0000256" key="3">
    <source>
        <dbReference type="ARBA" id="ARBA00007739"/>
    </source>
</evidence>
<dbReference type="AlphaFoldDB" id="A0A1E7Q6S2"/>
<dbReference type="STRING" id="1628148.BI198_10205"/>
<evidence type="ECO:0000256" key="5">
    <source>
        <dbReference type="ARBA" id="ARBA00022670"/>
    </source>
</evidence>
<comment type="similarity">
    <text evidence="2">In the C-terminal section; belongs to the transpeptidase family.</text>
</comment>
<dbReference type="InterPro" id="IPR012338">
    <property type="entry name" value="Beta-lactam/transpept-like"/>
</dbReference>
<dbReference type="InterPro" id="IPR009647">
    <property type="entry name" value="PBP_C"/>
</dbReference>
<dbReference type="NCBIfam" id="TIGR02073">
    <property type="entry name" value="PBP_1c"/>
    <property type="match status" value="1"/>
</dbReference>
<dbReference type="Gene3D" id="3.40.710.10">
    <property type="entry name" value="DD-peptidase/beta-lactamase superfamily"/>
    <property type="match status" value="1"/>
</dbReference>
<evidence type="ECO:0000256" key="11">
    <source>
        <dbReference type="ARBA" id="ARBA00049902"/>
    </source>
</evidence>
<dbReference type="Proteomes" id="UP000242258">
    <property type="component" value="Unassembled WGS sequence"/>
</dbReference>
<evidence type="ECO:0000259" key="13">
    <source>
        <dbReference type="Pfam" id="PF00905"/>
    </source>
</evidence>
<keyword evidence="7" id="KW-0808">Transferase</keyword>
<dbReference type="EMBL" id="MKEK01000001">
    <property type="protein sequence ID" value="OEY69894.1"/>
    <property type="molecule type" value="Genomic_DNA"/>
</dbReference>
<dbReference type="PANTHER" id="PTHR32282">
    <property type="entry name" value="BINDING PROTEIN TRANSPEPTIDASE, PUTATIVE-RELATED"/>
    <property type="match status" value="1"/>
</dbReference>
<reference evidence="17" key="1">
    <citation type="submission" date="2016-09" db="EMBL/GenBank/DDBJ databases">
        <authorList>
            <person name="Wan X."/>
            <person name="Hou S."/>
        </authorList>
    </citation>
    <scope>NUCLEOTIDE SEQUENCE [LARGE SCALE GENOMIC DNA]</scope>
    <source>
        <strain evidence="17">KH87</strain>
    </source>
</reference>
<dbReference type="InterPro" id="IPR023346">
    <property type="entry name" value="Lysozyme-like_dom_sf"/>
</dbReference>
<keyword evidence="17" id="KW-1185">Reference proteome</keyword>
<protein>
    <recommendedName>
        <fullName evidence="10">peptidoglycan glycosyltransferase</fullName>
        <ecNumber evidence="10">2.4.99.28</ecNumber>
    </recommendedName>
</protein>
<evidence type="ECO:0000256" key="1">
    <source>
        <dbReference type="ARBA" id="ARBA00004752"/>
    </source>
</evidence>
<dbReference type="InterPro" id="IPR001460">
    <property type="entry name" value="PCN-bd_Tpept"/>
</dbReference>
<keyword evidence="6" id="KW-0328">Glycosyltransferase</keyword>
<keyword evidence="12" id="KW-1133">Transmembrane helix</keyword>
<evidence type="ECO:0000256" key="7">
    <source>
        <dbReference type="ARBA" id="ARBA00022679"/>
    </source>
</evidence>
<comment type="pathway">
    <text evidence="1">Cell wall biogenesis; peptidoglycan biosynthesis.</text>
</comment>
<dbReference type="EC" id="2.4.99.28" evidence="10"/>
<keyword evidence="4" id="KW-0121">Carboxypeptidase</keyword>
<dbReference type="InterPro" id="IPR050396">
    <property type="entry name" value="Glycosyltr_51/Transpeptidase"/>
</dbReference>